<comment type="caution">
    <text evidence="4">The sequence shown here is derived from an EMBL/GenBank/DDBJ whole genome shotgun (WGS) entry which is preliminary data.</text>
</comment>
<dbReference type="Proteomes" id="UP001153954">
    <property type="component" value="Unassembled WGS sequence"/>
</dbReference>
<evidence type="ECO:0000313" key="5">
    <source>
        <dbReference type="Proteomes" id="UP001153954"/>
    </source>
</evidence>
<feature type="compositionally biased region" description="Basic residues" evidence="1">
    <location>
        <begin position="791"/>
        <end position="804"/>
    </location>
</feature>
<organism evidence="4 5">
    <name type="scientific">Euphydryas editha</name>
    <name type="common">Edith's checkerspot</name>
    <dbReference type="NCBI Taxonomy" id="104508"/>
    <lineage>
        <taxon>Eukaryota</taxon>
        <taxon>Metazoa</taxon>
        <taxon>Ecdysozoa</taxon>
        <taxon>Arthropoda</taxon>
        <taxon>Hexapoda</taxon>
        <taxon>Insecta</taxon>
        <taxon>Pterygota</taxon>
        <taxon>Neoptera</taxon>
        <taxon>Endopterygota</taxon>
        <taxon>Lepidoptera</taxon>
        <taxon>Glossata</taxon>
        <taxon>Ditrysia</taxon>
        <taxon>Papilionoidea</taxon>
        <taxon>Nymphalidae</taxon>
        <taxon>Nymphalinae</taxon>
        <taxon>Euphydryas</taxon>
    </lineage>
</organism>
<dbReference type="PANTHER" id="PTHR11607">
    <property type="entry name" value="ALPHA-MANNOSIDASE"/>
    <property type="match status" value="1"/>
</dbReference>
<feature type="domain" description="Glycosyl hydrolase family 38 C-terminal" evidence="2">
    <location>
        <begin position="118"/>
        <end position="329"/>
    </location>
</feature>
<dbReference type="InterPro" id="IPR011682">
    <property type="entry name" value="Glyco_hydro_38_C"/>
</dbReference>
<dbReference type="SUPFAM" id="SSF74650">
    <property type="entry name" value="Galactose mutarotase-like"/>
    <property type="match status" value="1"/>
</dbReference>
<dbReference type="InterPro" id="IPR048534">
    <property type="entry name" value="Man2a1-like_dom"/>
</dbReference>
<dbReference type="Pfam" id="PF07748">
    <property type="entry name" value="Glyco_hydro_38C"/>
    <property type="match status" value="1"/>
</dbReference>
<dbReference type="GO" id="GO:0005764">
    <property type="term" value="C:lysosome"/>
    <property type="evidence" value="ECO:0007669"/>
    <property type="project" value="TreeGrafter"/>
</dbReference>
<feature type="compositionally biased region" description="Acidic residues" evidence="1">
    <location>
        <begin position="810"/>
        <end position="823"/>
    </location>
</feature>
<feature type="region of interest" description="Disordered" evidence="1">
    <location>
        <begin position="724"/>
        <end position="746"/>
    </location>
</feature>
<feature type="compositionally biased region" description="Acidic residues" evidence="1">
    <location>
        <begin position="646"/>
        <end position="655"/>
    </location>
</feature>
<dbReference type="Gene3D" id="2.60.40.1180">
    <property type="entry name" value="Golgi alpha-mannosidase II"/>
    <property type="match status" value="1"/>
</dbReference>
<keyword evidence="5" id="KW-1185">Reference proteome</keyword>
<evidence type="ECO:0000256" key="1">
    <source>
        <dbReference type="SAM" id="MobiDB-lite"/>
    </source>
</evidence>
<dbReference type="Gene3D" id="2.60.40.1360">
    <property type="match status" value="1"/>
</dbReference>
<accession>A0AAU9UR89</accession>
<feature type="region of interest" description="Disordered" evidence="1">
    <location>
        <begin position="641"/>
        <end position="672"/>
    </location>
</feature>
<evidence type="ECO:0000259" key="2">
    <source>
        <dbReference type="Pfam" id="PF07748"/>
    </source>
</evidence>
<dbReference type="GO" id="GO:0004559">
    <property type="term" value="F:alpha-mannosidase activity"/>
    <property type="evidence" value="ECO:0007669"/>
    <property type="project" value="InterPro"/>
</dbReference>
<protein>
    <recommendedName>
        <fullName evidence="6">Lysosomal alpha-mannosidase</fullName>
    </recommendedName>
</protein>
<dbReference type="Gene3D" id="2.70.98.30">
    <property type="entry name" value="Golgi alpha-mannosidase II, domain 4"/>
    <property type="match status" value="1"/>
</dbReference>
<dbReference type="GO" id="GO:0030246">
    <property type="term" value="F:carbohydrate binding"/>
    <property type="evidence" value="ECO:0007669"/>
    <property type="project" value="InterPro"/>
</dbReference>
<dbReference type="AlphaFoldDB" id="A0AAU9UR89"/>
<dbReference type="FunFam" id="2.70.98.30:FF:000003">
    <property type="entry name" value="Alpha-mannosidase"/>
    <property type="match status" value="1"/>
</dbReference>
<proteinExistence type="predicted"/>
<feature type="region of interest" description="Disordered" evidence="1">
    <location>
        <begin position="787"/>
        <end position="844"/>
    </location>
</feature>
<dbReference type="EMBL" id="CAKOGL010000024">
    <property type="protein sequence ID" value="CAH2101693.1"/>
    <property type="molecule type" value="Genomic_DNA"/>
</dbReference>
<evidence type="ECO:0000313" key="4">
    <source>
        <dbReference type="EMBL" id="CAH2101693.1"/>
    </source>
</evidence>
<dbReference type="InterPro" id="IPR011013">
    <property type="entry name" value="Gal_mutarotase_sf_dom"/>
</dbReference>
<dbReference type="InterPro" id="IPR013780">
    <property type="entry name" value="Glyco_hydro_b"/>
</dbReference>
<gene>
    <name evidence="4" type="ORF">EEDITHA_LOCUS16424</name>
</gene>
<evidence type="ECO:0000259" key="3">
    <source>
        <dbReference type="Pfam" id="PF21260"/>
    </source>
</evidence>
<evidence type="ECO:0008006" key="6">
    <source>
        <dbReference type="Google" id="ProtNLM"/>
    </source>
</evidence>
<feature type="compositionally biased region" description="Basic residues" evidence="1">
    <location>
        <begin position="662"/>
        <end position="671"/>
    </location>
</feature>
<sequence length="874" mass="102220">MKVHTFTETQESILLIVYNPLSVKTYFHLRLPAIALHYSIRDYNDEEVEYQLVPLPTAVINLPGRISNSLQELCFEAENIPALGFTAFYISPIRDQLAEGQFKKSQNQETEQEIIPTISNEYIKVSVNKSTGLLESIQHIDGIKILVSQNWYYYSQGQQVLQSGAYSFRPSKDRPTAVTDKVSYHTIRGSLVKEIRQRFSDWITQIIRLYRGEEFVEVEWIIGPVPIGTDLGKEVVTIFSTNISNNGVFYTDSNGRQMMKRTCWNQTTSHPQKKPLPACQYPVTSRICLQSSNSSAGLCVLTDRSQGGTSYNEGEIELMVHRRLLTDDGFGLEESLNEEAFGVGLVVRGKHRIFFGNYKQDVEDLSFFERAAQLARKWNLEPWLFMTPGEKITRRKWQNVRNKRYSALRLHGLPRHIHILTLEPWKAGSVLLRLENTLEKSHGLPNLDTEPVDQVNNHITVDIRKIFLYQIKDIKETTLAANQWLQDARQMDWSTRYVYSGGDDGILPEDNPDYAEDFKFSKQTEIKDSENYSEESYSRKKTTKERQIGRNQYKIKRKQNDRRKRSMNSTLFSNDITNDNITTNTIINNAKYKTILDFNKTLGPNVLNNITRNYKKGNPLKLLTTKIPRIGFLTSQIPMKIKDGDSQENDDFSSEDDLRNKKETKKRKRLRNKDYKHDDISTSGEADDGVTKSIYEMYYRTKAKTNKRYLRYLKDTEERQNRRINDDSYEFTTKRNKRSKKRMPAEMPYFIVNRRYNGREGENGRTGNCDTCKENNDFRRRLTNGFYFKDNRRRGNRNRNKRHESKYPEDSQEESTTEEEEDYDYSRKKRAIEEQPEQSAEQAEQIDQDYIITLRPTQIRTFVITFEGKKDYTL</sequence>
<dbReference type="InterPro" id="IPR050843">
    <property type="entry name" value="Glycosyl_Hydrlase_38"/>
</dbReference>
<dbReference type="Pfam" id="PF21260">
    <property type="entry name" value="Laman-like_dom"/>
    <property type="match status" value="1"/>
</dbReference>
<name>A0AAU9UR89_EUPED</name>
<reference evidence="4" key="1">
    <citation type="submission" date="2022-03" db="EMBL/GenBank/DDBJ databases">
        <authorList>
            <person name="Tunstrom K."/>
        </authorList>
    </citation>
    <scope>NUCLEOTIDE SEQUENCE</scope>
</reference>
<dbReference type="PANTHER" id="PTHR11607:SF3">
    <property type="entry name" value="LYSOSOMAL ALPHA-MANNOSIDASE"/>
    <property type="match status" value="1"/>
</dbReference>
<feature type="domain" description="Lysosomal alpha-mannosidase-like central" evidence="3">
    <location>
        <begin position="48"/>
        <end position="90"/>
    </location>
</feature>
<dbReference type="GO" id="GO:0006013">
    <property type="term" value="P:mannose metabolic process"/>
    <property type="evidence" value="ECO:0007669"/>
    <property type="project" value="InterPro"/>
</dbReference>